<feature type="region of interest" description="Disordered" evidence="5">
    <location>
        <begin position="595"/>
        <end position="655"/>
    </location>
</feature>
<evidence type="ECO:0000256" key="1">
    <source>
        <dbReference type="ARBA" id="ARBA00004370"/>
    </source>
</evidence>
<comment type="subcellular location">
    <subcellularLocation>
        <location evidence="1">Membrane</location>
    </subcellularLocation>
</comment>
<evidence type="ECO:0000256" key="3">
    <source>
        <dbReference type="ARBA" id="ARBA00029447"/>
    </source>
</evidence>
<dbReference type="Gene3D" id="1.10.287.950">
    <property type="entry name" value="Methyl-accepting chemotaxis protein"/>
    <property type="match status" value="1"/>
</dbReference>
<keyword evidence="6" id="KW-1133">Transmembrane helix</keyword>
<feature type="transmembrane region" description="Helical" evidence="6">
    <location>
        <begin position="12"/>
        <end position="30"/>
    </location>
</feature>
<evidence type="ECO:0000256" key="5">
    <source>
        <dbReference type="SAM" id="MobiDB-lite"/>
    </source>
</evidence>
<dbReference type="GO" id="GO:0007165">
    <property type="term" value="P:signal transduction"/>
    <property type="evidence" value="ECO:0007669"/>
    <property type="project" value="UniProtKB-KW"/>
</dbReference>
<sequence>MFKNMKLATKMGVGFGFLVVISGILGYVGWNGLSNVARNAELNRGGNECIERLNDCASLRRDFALHGFDKVGNNEKNAADMWHEAYNALMARLKQMEGEQGLSAADKARVTEAINGMPAYLTSFERQKESRQTRDTAFQLWTKVGWDITQEVANVIRDVIQPARAAAEQSKDVDEMIKWARIALQLDESVFQEFLILRINGVALVATNRDEQWAAVQQQLAKVRTNVEAWADLVKGNAQLETVARNIAGYVNSYEQGGQQYYSGIVAGRQANTEMATAARAIVDTIVGLQTSLKDGMETTTARTNTIMAVMAVSGIAIGIVLAVVITMSIIKPIKRIIDALTAGSEQVAAASGQVSAASQSLAEGATEQAAGLEETSSSLEEMSSMTKQNADNAQQANTLAAEARKAADTGAESMGRMNAAIREIQRSSDETSKIIKVIDEIAFQTNLLALNAAVEAARAGEAGKGFAVVAEEVRNLAMRSAEAAKNTANMIEESVKNANNGVDIATEVGKVLDEIVQGIGKTTDLVSEIAAASQEQAQGIDQVNTAVAQMDKVTQQNAANAEESASASEELSSQAESMNEIVGELIALVGGATRTTAPQQQRHNTAGRTLSQTDRMYHSIAGGKPKKAQKPSARSSVEKAIPLGDDDELDHFNS</sequence>
<keyword evidence="6" id="KW-0472">Membrane</keyword>
<keyword evidence="4" id="KW-0807">Transducer</keyword>
<feature type="region of interest" description="Disordered" evidence="5">
    <location>
        <begin position="366"/>
        <end position="413"/>
    </location>
</feature>
<evidence type="ECO:0000313" key="9">
    <source>
        <dbReference type="Proteomes" id="UP001431776"/>
    </source>
</evidence>
<dbReference type="InterPro" id="IPR051310">
    <property type="entry name" value="MCP_chemotaxis"/>
</dbReference>
<dbReference type="PRINTS" id="PR00260">
    <property type="entry name" value="CHEMTRNSDUCR"/>
</dbReference>
<feature type="compositionally biased region" description="Low complexity" evidence="5">
    <location>
        <begin position="373"/>
        <end position="387"/>
    </location>
</feature>
<dbReference type="PANTHER" id="PTHR43531:SF11">
    <property type="entry name" value="METHYL-ACCEPTING CHEMOTAXIS PROTEIN 3"/>
    <property type="match status" value="1"/>
</dbReference>
<dbReference type="CDD" id="cd11386">
    <property type="entry name" value="MCP_signal"/>
    <property type="match status" value="1"/>
</dbReference>
<feature type="compositionally biased region" description="Polar residues" evidence="5">
    <location>
        <begin position="388"/>
        <end position="399"/>
    </location>
</feature>
<gene>
    <name evidence="8" type="ORF">QJ522_04755</name>
</gene>
<evidence type="ECO:0000256" key="4">
    <source>
        <dbReference type="PROSITE-ProRule" id="PRU00284"/>
    </source>
</evidence>
<evidence type="ECO:0000259" key="7">
    <source>
        <dbReference type="PROSITE" id="PS50111"/>
    </source>
</evidence>
<keyword evidence="2" id="KW-0145">Chemotaxis</keyword>
<evidence type="ECO:0000256" key="6">
    <source>
        <dbReference type="SAM" id="Phobius"/>
    </source>
</evidence>
<dbReference type="SUPFAM" id="SSF58104">
    <property type="entry name" value="Methyl-accepting chemotaxis protein (MCP) signaling domain"/>
    <property type="match status" value="1"/>
</dbReference>
<dbReference type="PANTHER" id="PTHR43531">
    <property type="entry name" value="PROTEIN ICFG"/>
    <property type="match status" value="1"/>
</dbReference>
<feature type="compositionally biased region" description="Polar residues" evidence="5">
    <location>
        <begin position="595"/>
        <end position="615"/>
    </location>
</feature>
<keyword evidence="6" id="KW-0812">Transmembrane</keyword>
<dbReference type="FunFam" id="1.10.287.950:FF:000001">
    <property type="entry name" value="Methyl-accepting chemotaxis sensory transducer"/>
    <property type="match status" value="1"/>
</dbReference>
<dbReference type="GO" id="GO:0005886">
    <property type="term" value="C:plasma membrane"/>
    <property type="evidence" value="ECO:0007669"/>
    <property type="project" value="TreeGrafter"/>
</dbReference>
<dbReference type="AlphaFoldDB" id="A0AAW6TRM7"/>
<feature type="domain" description="Methyl-accepting transducer" evidence="7">
    <location>
        <begin position="344"/>
        <end position="573"/>
    </location>
</feature>
<comment type="caution">
    <text evidence="8">The sequence shown here is derived from an EMBL/GenBank/DDBJ whole genome shotgun (WGS) entry which is preliminary data.</text>
</comment>
<evidence type="ECO:0000256" key="2">
    <source>
        <dbReference type="ARBA" id="ARBA00022500"/>
    </source>
</evidence>
<dbReference type="SMART" id="SM01358">
    <property type="entry name" value="HBM"/>
    <property type="match status" value="1"/>
</dbReference>
<reference evidence="8" key="1">
    <citation type="submission" date="2023-05" db="EMBL/GenBank/DDBJ databases">
        <title>Anaerotaeda fermentans gen. nov., sp. nov., a novel anaerobic planctomycete of the new family within the order Sedimentisphaerales isolated from Taman Peninsula, Russia.</title>
        <authorList>
            <person name="Khomyakova M.A."/>
            <person name="Merkel A.Y."/>
            <person name="Slobodkin A.I."/>
        </authorList>
    </citation>
    <scope>NUCLEOTIDE SEQUENCE</scope>
    <source>
        <strain evidence="8">M17dextr</strain>
    </source>
</reference>
<dbReference type="PROSITE" id="PS50111">
    <property type="entry name" value="CHEMOTAXIS_TRANSDUC_2"/>
    <property type="match status" value="1"/>
</dbReference>
<dbReference type="GO" id="GO:0004888">
    <property type="term" value="F:transmembrane signaling receptor activity"/>
    <property type="evidence" value="ECO:0007669"/>
    <property type="project" value="InterPro"/>
</dbReference>
<name>A0AAW6TRM7_9BACT</name>
<dbReference type="GO" id="GO:0006935">
    <property type="term" value="P:chemotaxis"/>
    <property type="evidence" value="ECO:0007669"/>
    <property type="project" value="UniProtKB-KW"/>
</dbReference>
<keyword evidence="9" id="KW-1185">Reference proteome</keyword>
<feature type="region of interest" description="Disordered" evidence="5">
    <location>
        <begin position="556"/>
        <end position="577"/>
    </location>
</feature>
<dbReference type="Pfam" id="PF00015">
    <property type="entry name" value="MCPsignal"/>
    <property type="match status" value="1"/>
</dbReference>
<dbReference type="InterPro" id="IPR032255">
    <property type="entry name" value="HBM"/>
</dbReference>
<accession>A0AAW6TRM7</accession>
<dbReference type="SMART" id="SM00283">
    <property type="entry name" value="MA"/>
    <property type="match status" value="1"/>
</dbReference>
<comment type="similarity">
    <text evidence="3">Belongs to the methyl-accepting chemotaxis (MCP) protein family.</text>
</comment>
<evidence type="ECO:0000313" key="8">
    <source>
        <dbReference type="EMBL" id="MDI6448343.1"/>
    </source>
</evidence>
<feature type="transmembrane region" description="Helical" evidence="6">
    <location>
        <begin position="307"/>
        <end position="331"/>
    </location>
</feature>
<protein>
    <submittedName>
        <fullName evidence="8">Methyl-accepting chemotaxis protein</fullName>
    </submittedName>
</protein>
<dbReference type="Proteomes" id="UP001431776">
    <property type="component" value="Unassembled WGS sequence"/>
</dbReference>
<dbReference type="InterPro" id="IPR004089">
    <property type="entry name" value="MCPsignal_dom"/>
</dbReference>
<dbReference type="EMBL" id="JASCXX010000004">
    <property type="protein sequence ID" value="MDI6448343.1"/>
    <property type="molecule type" value="Genomic_DNA"/>
</dbReference>
<organism evidence="8 9">
    <name type="scientific">Anaerobaca lacustris</name>
    <dbReference type="NCBI Taxonomy" id="3044600"/>
    <lineage>
        <taxon>Bacteria</taxon>
        <taxon>Pseudomonadati</taxon>
        <taxon>Planctomycetota</taxon>
        <taxon>Phycisphaerae</taxon>
        <taxon>Sedimentisphaerales</taxon>
        <taxon>Anaerobacaceae</taxon>
        <taxon>Anaerobaca</taxon>
    </lineage>
</organism>
<feature type="compositionally biased region" description="Acidic residues" evidence="5">
    <location>
        <begin position="645"/>
        <end position="655"/>
    </location>
</feature>
<dbReference type="InterPro" id="IPR004090">
    <property type="entry name" value="Chemotax_Me-accpt_rcpt"/>
</dbReference>
<proteinExistence type="inferred from homology"/>